<feature type="domain" description="HTH gntR-type" evidence="4">
    <location>
        <begin position="4"/>
        <end position="71"/>
    </location>
</feature>
<keyword evidence="1" id="KW-0805">Transcription regulation</keyword>
<evidence type="ECO:0000313" key="6">
    <source>
        <dbReference type="Proteomes" id="UP000419743"/>
    </source>
</evidence>
<keyword evidence="2" id="KW-0238">DNA-binding</keyword>
<dbReference type="SMART" id="SM00345">
    <property type="entry name" value="HTH_GNTR"/>
    <property type="match status" value="1"/>
</dbReference>
<dbReference type="GO" id="GO:0003677">
    <property type="term" value="F:DNA binding"/>
    <property type="evidence" value="ECO:0007669"/>
    <property type="project" value="UniProtKB-KW"/>
</dbReference>
<evidence type="ECO:0000259" key="4">
    <source>
        <dbReference type="PROSITE" id="PS50949"/>
    </source>
</evidence>
<keyword evidence="6" id="KW-1185">Reference proteome</keyword>
<evidence type="ECO:0000256" key="3">
    <source>
        <dbReference type="ARBA" id="ARBA00023163"/>
    </source>
</evidence>
<evidence type="ECO:0000313" key="5">
    <source>
        <dbReference type="EMBL" id="VZO36101.1"/>
    </source>
</evidence>
<evidence type="ECO:0000256" key="1">
    <source>
        <dbReference type="ARBA" id="ARBA00023015"/>
    </source>
</evidence>
<reference evidence="5 6" key="1">
    <citation type="submission" date="2019-11" db="EMBL/GenBank/DDBJ databases">
        <authorList>
            <person name="Criscuolo A."/>
        </authorList>
    </citation>
    <scope>NUCLEOTIDE SEQUENCE [LARGE SCALE GENOMIC DNA]</scope>
    <source>
        <strain evidence="5">CIP111667</strain>
    </source>
</reference>
<sequence>MAKASMYEHMVDVLGARIVSGELAPLEVMSLAGLEQEFGVSRTVAREAMRALQSLGMITARRRVGLIVSPAADWNVLDPQVIRWNLLGEGRDAQLLALMDLRIAVEPTATRLAAQHATAAQRALLLDLVSRLSAIGDAGRGDSDEYLRVDVEFHVTLLRASGNPMLLALEPAVTEVLIGRSHLGLTPAHPNPLALACHVSAARAVSEGSAQAAEEASRTMLSLVRDEVG</sequence>
<dbReference type="SUPFAM" id="SSF48008">
    <property type="entry name" value="GntR ligand-binding domain-like"/>
    <property type="match status" value="1"/>
</dbReference>
<organism evidence="5 6">
    <name type="scientific">Occultella aeris</name>
    <dbReference type="NCBI Taxonomy" id="2761496"/>
    <lineage>
        <taxon>Bacteria</taxon>
        <taxon>Bacillati</taxon>
        <taxon>Actinomycetota</taxon>
        <taxon>Actinomycetes</taxon>
        <taxon>Micrococcales</taxon>
        <taxon>Ruaniaceae</taxon>
        <taxon>Occultella</taxon>
    </lineage>
</organism>
<dbReference type="AlphaFoldDB" id="A0A7M4DGQ8"/>
<dbReference type="InterPro" id="IPR011711">
    <property type="entry name" value="GntR_C"/>
</dbReference>
<dbReference type="Pfam" id="PF07729">
    <property type="entry name" value="FCD"/>
    <property type="match status" value="1"/>
</dbReference>
<dbReference type="PANTHER" id="PTHR43537">
    <property type="entry name" value="TRANSCRIPTIONAL REGULATOR, GNTR FAMILY"/>
    <property type="match status" value="1"/>
</dbReference>
<dbReference type="SUPFAM" id="SSF46785">
    <property type="entry name" value="Winged helix' DNA-binding domain"/>
    <property type="match status" value="1"/>
</dbReference>
<dbReference type="InterPro" id="IPR008920">
    <property type="entry name" value="TF_FadR/GntR_C"/>
</dbReference>
<name>A0A7M4DGQ8_9MICO</name>
<dbReference type="EMBL" id="CACRYJ010000017">
    <property type="protein sequence ID" value="VZO36101.1"/>
    <property type="molecule type" value="Genomic_DNA"/>
</dbReference>
<proteinExistence type="predicted"/>
<dbReference type="PANTHER" id="PTHR43537:SF44">
    <property type="entry name" value="GNTR FAMILY REGULATORY PROTEIN"/>
    <property type="match status" value="1"/>
</dbReference>
<dbReference type="InterPro" id="IPR036390">
    <property type="entry name" value="WH_DNA-bd_sf"/>
</dbReference>
<evidence type="ECO:0000256" key="2">
    <source>
        <dbReference type="ARBA" id="ARBA00023125"/>
    </source>
</evidence>
<protein>
    <submittedName>
        <fullName evidence="5">HTH-type transcriptional regulator LutR</fullName>
    </submittedName>
</protein>
<keyword evidence="3" id="KW-0804">Transcription</keyword>
<dbReference type="RefSeq" id="WP_156740119.1">
    <property type="nucleotide sequence ID" value="NZ_CACRYJ010000017.1"/>
</dbReference>
<accession>A0A7M4DGQ8</accession>
<dbReference type="PROSITE" id="PS50949">
    <property type="entry name" value="HTH_GNTR"/>
    <property type="match status" value="1"/>
</dbReference>
<comment type="caution">
    <text evidence="5">The sequence shown here is derived from an EMBL/GenBank/DDBJ whole genome shotgun (WGS) entry which is preliminary data.</text>
</comment>
<dbReference type="GO" id="GO:0003700">
    <property type="term" value="F:DNA-binding transcription factor activity"/>
    <property type="evidence" value="ECO:0007669"/>
    <property type="project" value="InterPro"/>
</dbReference>
<dbReference type="InterPro" id="IPR036388">
    <property type="entry name" value="WH-like_DNA-bd_sf"/>
</dbReference>
<dbReference type="InterPro" id="IPR000524">
    <property type="entry name" value="Tscrpt_reg_HTH_GntR"/>
</dbReference>
<dbReference type="Proteomes" id="UP000419743">
    <property type="component" value="Unassembled WGS sequence"/>
</dbReference>
<gene>
    <name evidence="5" type="primary">lutR_5</name>
    <name evidence="5" type="ORF">HALOF300_01305</name>
</gene>
<dbReference type="SMART" id="SM00895">
    <property type="entry name" value="FCD"/>
    <property type="match status" value="1"/>
</dbReference>
<dbReference type="Gene3D" id="1.20.120.530">
    <property type="entry name" value="GntR ligand-binding domain-like"/>
    <property type="match status" value="1"/>
</dbReference>
<dbReference type="Pfam" id="PF00392">
    <property type="entry name" value="GntR"/>
    <property type="match status" value="1"/>
</dbReference>
<dbReference type="Gene3D" id="1.10.10.10">
    <property type="entry name" value="Winged helix-like DNA-binding domain superfamily/Winged helix DNA-binding domain"/>
    <property type="match status" value="1"/>
</dbReference>